<proteinExistence type="predicted"/>
<dbReference type="Proteomes" id="UP001157502">
    <property type="component" value="Chromosome 6"/>
</dbReference>
<dbReference type="EMBL" id="CM055733">
    <property type="protein sequence ID" value="KAJ8010096.1"/>
    <property type="molecule type" value="Genomic_DNA"/>
</dbReference>
<comment type="caution">
    <text evidence="1">The sequence shown here is derived from an EMBL/GenBank/DDBJ whole genome shotgun (WGS) entry which is preliminary data.</text>
</comment>
<reference evidence="1" key="1">
    <citation type="submission" date="2021-05" db="EMBL/GenBank/DDBJ databases">
        <authorList>
            <person name="Pan Q."/>
            <person name="Jouanno E."/>
            <person name="Zahm M."/>
            <person name="Klopp C."/>
            <person name="Cabau C."/>
            <person name="Louis A."/>
            <person name="Berthelot C."/>
            <person name="Parey E."/>
            <person name="Roest Crollius H."/>
            <person name="Montfort J."/>
            <person name="Robinson-Rechavi M."/>
            <person name="Bouchez O."/>
            <person name="Lampietro C."/>
            <person name="Lopez Roques C."/>
            <person name="Donnadieu C."/>
            <person name="Postlethwait J."/>
            <person name="Bobe J."/>
            <person name="Dillon D."/>
            <person name="Chandos A."/>
            <person name="von Hippel F."/>
            <person name="Guiguen Y."/>
        </authorList>
    </citation>
    <scope>NUCLEOTIDE SEQUENCE</scope>
    <source>
        <strain evidence="1">YG-Jan2019</strain>
    </source>
</reference>
<protein>
    <submittedName>
        <fullName evidence="1">Uncharacterized protein</fullName>
    </submittedName>
</protein>
<evidence type="ECO:0000313" key="1">
    <source>
        <dbReference type="EMBL" id="KAJ8010096.1"/>
    </source>
</evidence>
<name>A0ACC2H2G3_DALPE</name>
<evidence type="ECO:0000313" key="2">
    <source>
        <dbReference type="Proteomes" id="UP001157502"/>
    </source>
</evidence>
<organism evidence="1 2">
    <name type="scientific">Dallia pectoralis</name>
    <name type="common">Alaska blackfish</name>
    <dbReference type="NCBI Taxonomy" id="75939"/>
    <lineage>
        <taxon>Eukaryota</taxon>
        <taxon>Metazoa</taxon>
        <taxon>Chordata</taxon>
        <taxon>Craniata</taxon>
        <taxon>Vertebrata</taxon>
        <taxon>Euteleostomi</taxon>
        <taxon>Actinopterygii</taxon>
        <taxon>Neopterygii</taxon>
        <taxon>Teleostei</taxon>
        <taxon>Protacanthopterygii</taxon>
        <taxon>Esociformes</taxon>
        <taxon>Umbridae</taxon>
        <taxon>Dallia</taxon>
    </lineage>
</organism>
<gene>
    <name evidence="1" type="ORF">DPEC_G00071450</name>
</gene>
<sequence>MLLLWFAHTHLTVTVTLGLMTVPKFLFNGTHMRDDIASEAYEDEMDMGRSGSYLNSSLTSAWSEHSLDPEDIREELKKLYSQLEIYKRKKMLANNPHLQKKRSSRKGLGRSLMRRITEIPETVHRQCSREEREVADHGSNHNSICILRKNPFDPSHPGKTVKEESLKSKVFSLKKSHSSYNHVHSEDSSSSATDKMEVVTTEGSLMDTLMNKKLVKKKSNEKIDAVSESTENVPLVCKSASAHNLTQDKKPIHPRTSMLQKSLSVIASTKGKTLGLTGGKILTVENSKKVEQKAKNRPGSEGDCYPHMIGSQSVEYKQTAATSGIMKHQHLKKPPQSMEMDSKELSPNSKTRKALIIPLQAHCIPKTPSMQKVAIAINVRANA</sequence>
<keyword evidence="2" id="KW-1185">Reference proteome</keyword>
<accession>A0ACC2H2G3</accession>